<keyword evidence="3" id="KW-1185">Reference proteome</keyword>
<dbReference type="EMBL" id="JH598375">
    <property type="status" value="NOT_ANNOTATED_CDS"/>
    <property type="molecule type" value="Genomic_DNA"/>
</dbReference>
<evidence type="ECO:0000313" key="3">
    <source>
        <dbReference type="Proteomes" id="UP000011713"/>
    </source>
</evidence>
<sequence>MGTAEPLGAQSRGNNRRPSETRTTTNTASTATSCSGQGIPVQPRRGRLDFFPASNRTLFHPGFSATAYSIRPWTAAHTTGRGVRAARDFSAIL</sequence>
<protein>
    <submittedName>
        <fullName evidence="2">Uncharacterized protein</fullName>
    </submittedName>
</protein>
<dbReference type="AlphaFoldDB" id="M4BLA8"/>
<accession>M4BLA8</accession>
<dbReference type="VEuPathDB" id="FungiDB:HpaG807193"/>
<dbReference type="InParanoid" id="M4BLA8"/>
<organism evidence="2 3">
    <name type="scientific">Hyaloperonospora arabidopsidis (strain Emoy2)</name>
    <name type="common">Downy mildew agent</name>
    <name type="synonym">Peronospora arabidopsidis</name>
    <dbReference type="NCBI Taxonomy" id="559515"/>
    <lineage>
        <taxon>Eukaryota</taxon>
        <taxon>Sar</taxon>
        <taxon>Stramenopiles</taxon>
        <taxon>Oomycota</taxon>
        <taxon>Peronosporomycetes</taxon>
        <taxon>Peronosporales</taxon>
        <taxon>Peronosporaceae</taxon>
        <taxon>Hyaloperonospora</taxon>
    </lineage>
</organism>
<proteinExistence type="predicted"/>
<feature type="compositionally biased region" description="Low complexity" evidence="1">
    <location>
        <begin position="21"/>
        <end position="33"/>
    </location>
</feature>
<reference evidence="2" key="2">
    <citation type="submission" date="2015-06" db="UniProtKB">
        <authorList>
            <consortium name="EnsemblProtists"/>
        </authorList>
    </citation>
    <scope>IDENTIFICATION</scope>
    <source>
        <strain evidence="2">Emoy2</strain>
    </source>
</reference>
<dbReference type="EnsemblProtists" id="HpaT807193">
    <property type="protein sequence ID" value="HpaP807193"/>
    <property type="gene ID" value="HpaG807193"/>
</dbReference>
<dbReference type="HOGENOM" id="CLU_2404249_0_0_1"/>
<dbReference type="Proteomes" id="UP000011713">
    <property type="component" value="Unassembled WGS sequence"/>
</dbReference>
<evidence type="ECO:0000313" key="2">
    <source>
        <dbReference type="EnsemblProtists" id="HpaP807193"/>
    </source>
</evidence>
<evidence type="ECO:0000256" key="1">
    <source>
        <dbReference type="SAM" id="MobiDB-lite"/>
    </source>
</evidence>
<name>M4BLA8_HYAAE</name>
<feature type="region of interest" description="Disordered" evidence="1">
    <location>
        <begin position="1"/>
        <end position="45"/>
    </location>
</feature>
<reference evidence="3" key="1">
    <citation type="journal article" date="2010" name="Science">
        <title>Signatures of adaptation to obligate biotrophy in the Hyaloperonospora arabidopsidis genome.</title>
        <authorList>
            <person name="Baxter L."/>
            <person name="Tripathy S."/>
            <person name="Ishaque N."/>
            <person name="Boot N."/>
            <person name="Cabral A."/>
            <person name="Kemen E."/>
            <person name="Thines M."/>
            <person name="Ah-Fong A."/>
            <person name="Anderson R."/>
            <person name="Badejoko W."/>
            <person name="Bittner-Eddy P."/>
            <person name="Boore J.L."/>
            <person name="Chibucos M.C."/>
            <person name="Coates M."/>
            <person name="Dehal P."/>
            <person name="Delehaunty K."/>
            <person name="Dong S."/>
            <person name="Downton P."/>
            <person name="Dumas B."/>
            <person name="Fabro G."/>
            <person name="Fronick C."/>
            <person name="Fuerstenberg S.I."/>
            <person name="Fulton L."/>
            <person name="Gaulin E."/>
            <person name="Govers F."/>
            <person name="Hughes L."/>
            <person name="Humphray S."/>
            <person name="Jiang R.H."/>
            <person name="Judelson H."/>
            <person name="Kamoun S."/>
            <person name="Kyung K."/>
            <person name="Meijer H."/>
            <person name="Minx P."/>
            <person name="Morris P."/>
            <person name="Nelson J."/>
            <person name="Phuntumart V."/>
            <person name="Qutob D."/>
            <person name="Rehmany A."/>
            <person name="Rougon-Cardoso A."/>
            <person name="Ryden P."/>
            <person name="Torto-Alalibo T."/>
            <person name="Studholme D."/>
            <person name="Wang Y."/>
            <person name="Win J."/>
            <person name="Wood J."/>
            <person name="Clifton S.W."/>
            <person name="Rogers J."/>
            <person name="Van den Ackerveken G."/>
            <person name="Jones J.D."/>
            <person name="McDowell J.M."/>
            <person name="Beynon J."/>
            <person name="Tyler B.M."/>
        </authorList>
    </citation>
    <scope>NUCLEOTIDE SEQUENCE [LARGE SCALE GENOMIC DNA]</scope>
    <source>
        <strain evidence="3">Emoy2</strain>
    </source>
</reference>